<dbReference type="AlphaFoldDB" id="A0A1F7IY73"/>
<dbReference type="PIRSF" id="PIRSF000707">
    <property type="entry name" value="Hygromycin-B_kinase"/>
    <property type="match status" value="1"/>
</dbReference>
<dbReference type="EMBL" id="MGAL01000017">
    <property type="protein sequence ID" value="OGK48297.1"/>
    <property type="molecule type" value="Genomic_DNA"/>
</dbReference>
<dbReference type="SUPFAM" id="SSF56112">
    <property type="entry name" value="Protein kinase-like (PK-like)"/>
    <property type="match status" value="1"/>
</dbReference>
<organism evidence="2 3">
    <name type="scientific">Candidatus Roizmanbacteria bacterium RIFCSPLOWO2_01_FULL_38_12</name>
    <dbReference type="NCBI Taxonomy" id="1802061"/>
    <lineage>
        <taxon>Bacteria</taxon>
        <taxon>Candidatus Roizmaniibacteriota</taxon>
    </lineage>
</organism>
<dbReference type="Proteomes" id="UP000177141">
    <property type="component" value="Unassembled WGS sequence"/>
</dbReference>
<protein>
    <recommendedName>
        <fullName evidence="1">Aminoglycoside phosphotransferase domain-containing protein</fullName>
    </recommendedName>
</protein>
<dbReference type="STRING" id="1802061.A3A93_01500"/>
<dbReference type="InterPro" id="IPR051678">
    <property type="entry name" value="AGP_Transferase"/>
</dbReference>
<feature type="domain" description="Aminoglycoside phosphotransferase" evidence="1">
    <location>
        <begin position="52"/>
        <end position="242"/>
    </location>
</feature>
<dbReference type="Gene3D" id="3.90.1200.10">
    <property type="match status" value="1"/>
</dbReference>
<evidence type="ECO:0000259" key="1">
    <source>
        <dbReference type="Pfam" id="PF01636"/>
    </source>
</evidence>
<dbReference type="Pfam" id="PF01636">
    <property type="entry name" value="APH"/>
    <property type="match status" value="1"/>
</dbReference>
<dbReference type="InterPro" id="IPR016259">
    <property type="entry name" value="Hygromycin-B_Kinase"/>
</dbReference>
<gene>
    <name evidence="2" type="ORF">A3A93_01500</name>
</gene>
<dbReference type="PANTHER" id="PTHR21310">
    <property type="entry name" value="AMINOGLYCOSIDE PHOSPHOTRANSFERASE-RELATED-RELATED"/>
    <property type="match status" value="1"/>
</dbReference>
<reference evidence="2 3" key="1">
    <citation type="journal article" date="2016" name="Nat. Commun.">
        <title>Thousands of microbial genomes shed light on interconnected biogeochemical processes in an aquifer system.</title>
        <authorList>
            <person name="Anantharaman K."/>
            <person name="Brown C.T."/>
            <person name="Hug L.A."/>
            <person name="Sharon I."/>
            <person name="Castelle C.J."/>
            <person name="Probst A.J."/>
            <person name="Thomas B.C."/>
            <person name="Singh A."/>
            <person name="Wilkins M.J."/>
            <person name="Karaoz U."/>
            <person name="Brodie E.L."/>
            <person name="Williams K.H."/>
            <person name="Hubbard S.S."/>
            <person name="Banfield J.F."/>
        </authorList>
    </citation>
    <scope>NUCLEOTIDE SEQUENCE [LARGE SCALE GENOMIC DNA]</scope>
</reference>
<name>A0A1F7IY73_9BACT</name>
<evidence type="ECO:0000313" key="3">
    <source>
        <dbReference type="Proteomes" id="UP000177141"/>
    </source>
</evidence>
<dbReference type="InterPro" id="IPR011009">
    <property type="entry name" value="Kinase-like_dom_sf"/>
</dbReference>
<comment type="caution">
    <text evidence="2">The sequence shown here is derived from an EMBL/GenBank/DDBJ whole genome shotgun (WGS) entry which is preliminary data.</text>
</comment>
<proteinExistence type="predicted"/>
<sequence>MSITESVIRRHQILQSAALNSLKSLKLNIPPSLTPISTSYDRVVFCDPEMKVIAKVYDQGNILKHEFNMLTQAEEAGVPVPHVFGFTEGKPAVLVTQMVQGSKLSSANPNSAREAGMYLRRFHELKAKPPFAEGQETWQDYVLSRADRAIDWMMANNIPDFRGVDLRYLRQLFLKQKPNFTGRPVKRLHGDFQPNHVLIDPTADKVMAFIDFADAQPGDPLWDVAVVSLWDKQIADLVLGGYNSEVLANAAKGLLPYYRLLRHLVEIPWRFKRGRRESDKSNLAAIQGILKEELP</sequence>
<dbReference type="InterPro" id="IPR002575">
    <property type="entry name" value="Aminoglycoside_PTrfase"/>
</dbReference>
<evidence type="ECO:0000313" key="2">
    <source>
        <dbReference type="EMBL" id="OGK48297.1"/>
    </source>
</evidence>
<accession>A0A1F7IY73</accession>